<sequence length="207" mass="23466">MTSQYLFICDHDGVLADAKYPIYPHMRATLLEFKQKNPHVIFAVASANPCSAEYLVRLGLDDIFDTVWSHRCKYPGFKTSVVTCTRNIPRIRSKFCSWRSKRSKVDVVVWPLDPAEEDIWACAARGEELRNVKEIMIPYLLRHYAHIPVENVVFFDDLVENTQSVEKMLGVAGILVDAKVGLGPEALDVGLQRIVEAITTEASRKWG</sequence>
<proteinExistence type="predicted"/>
<keyword evidence="2" id="KW-1185">Reference proteome</keyword>
<organism evidence="1 2">
    <name type="scientific">Collybia nuda</name>
    <dbReference type="NCBI Taxonomy" id="64659"/>
    <lineage>
        <taxon>Eukaryota</taxon>
        <taxon>Fungi</taxon>
        <taxon>Dikarya</taxon>
        <taxon>Basidiomycota</taxon>
        <taxon>Agaricomycotina</taxon>
        <taxon>Agaricomycetes</taxon>
        <taxon>Agaricomycetidae</taxon>
        <taxon>Agaricales</taxon>
        <taxon>Tricholomatineae</taxon>
        <taxon>Clitocybaceae</taxon>
        <taxon>Collybia</taxon>
    </lineage>
</organism>
<reference evidence="1" key="1">
    <citation type="submission" date="2020-11" db="EMBL/GenBank/DDBJ databases">
        <authorList>
            <consortium name="DOE Joint Genome Institute"/>
            <person name="Ahrendt S."/>
            <person name="Riley R."/>
            <person name="Andreopoulos W."/>
            <person name="Labutti K."/>
            <person name="Pangilinan J."/>
            <person name="Ruiz-Duenas F.J."/>
            <person name="Barrasa J.M."/>
            <person name="Sanchez-Garcia M."/>
            <person name="Camarero S."/>
            <person name="Miyauchi S."/>
            <person name="Serrano A."/>
            <person name="Linde D."/>
            <person name="Babiker R."/>
            <person name="Drula E."/>
            <person name="Ayuso-Fernandez I."/>
            <person name="Pacheco R."/>
            <person name="Padilla G."/>
            <person name="Ferreira P."/>
            <person name="Barriuso J."/>
            <person name="Kellner H."/>
            <person name="Castanera R."/>
            <person name="Alfaro M."/>
            <person name="Ramirez L."/>
            <person name="Pisabarro A.G."/>
            <person name="Kuo A."/>
            <person name="Tritt A."/>
            <person name="Lipzen A."/>
            <person name="He G."/>
            <person name="Yan M."/>
            <person name="Ng V."/>
            <person name="Cullen D."/>
            <person name="Martin F."/>
            <person name="Rosso M.-N."/>
            <person name="Henrissat B."/>
            <person name="Hibbett D."/>
            <person name="Martinez A.T."/>
            <person name="Grigoriev I.V."/>
        </authorList>
    </citation>
    <scope>NUCLEOTIDE SEQUENCE</scope>
    <source>
        <strain evidence="1">CBS 247.69</strain>
    </source>
</reference>
<name>A0A9P5XZJ9_9AGAR</name>
<dbReference type="InterPro" id="IPR036412">
    <property type="entry name" value="HAD-like_sf"/>
</dbReference>
<comment type="caution">
    <text evidence="1">The sequence shown here is derived from an EMBL/GenBank/DDBJ whole genome shotgun (WGS) entry which is preliminary data.</text>
</comment>
<protein>
    <submittedName>
        <fullName evidence="1">Uncharacterized protein</fullName>
    </submittedName>
</protein>
<dbReference type="Proteomes" id="UP000807353">
    <property type="component" value="Unassembled WGS sequence"/>
</dbReference>
<dbReference type="InterPro" id="IPR023214">
    <property type="entry name" value="HAD_sf"/>
</dbReference>
<dbReference type="SUPFAM" id="SSF56784">
    <property type="entry name" value="HAD-like"/>
    <property type="match status" value="1"/>
</dbReference>
<evidence type="ECO:0000313" key="1">
    <source>
        <dbReference type="EMBL" id="KAF9460637.1"/>
    </source>
</evidence>
<evidence type="ECO:0000313" key="2">
    <source>
        <dbReference type="Proteomes" id="UP000807353"/>
    </source>
</evidence>
<gene>
    <name evidence="1" type="ORF">BDZ94DRAFT_1238263</name>
</gene>
<accession>A0A9P5XZJ9</accession>
<dbReference type="EMBL" id="MU150295">
    <property type="protein sequence ID" value="KAF9460637.1"/>
    <property type="molecule type" value="Genomic_DNA"/>
</dbReference>
<dbReference type="Gene3D" id="3.40.50.1000">
    <property type="entry name" value="HAD superfamily/HAD-like"/>
    <property type="match status" value="1"/>
</dbReference>
<dbReference type="AlphaFoldDB" id="A0A9P5XZJ9"/>